<name>A0ABU0M2F0_9HYPH</name>
<comment type="caution">
    <text evidence="2">The sequence shown here is derived from an EMBL/GenBank/DDBJ whole genome shotgun (WGS) entry which is preliminary data.</text>
</comment>
<keyword evidence="3" id="KW-1185">Reference proteome</keyword>
<keyword evidence="1" id="KW-1133">Transmembrane helix</keyword>
<keyword evidence="1" id="KW-0812">Transmembrane</keyword>
<feature type="transmembrane region" description="Helical" evidence="1">
    <location>
        <begin position="114"/>
        <end position="133"/>
    </location>
</feature>
<sequence>MDTFRWMSTVFSMILGLGVARILASAVAALRARRRARLDWVPLAWAFFIFAQQLTLWWSLEDLANLSAHWTYFQFLILVTLVLTLFIAAASVLPPNEIAAGESMRDFFEQDGRFGLLALAAFNVTALAVNHVFWSPGTISLSDAINVVLIALPIIGFVGTRRVQVVATLAYAVAMVVAITLLSPASY</sequence>
<evidence type="ECO:0000256" key="1">
    <source>
        <dbReference type="SAM" id="Phobius"/>
    </source>
</evidence>
<dbReference type="EMBL" id="JAUSWJ010000001">
    <property type="protein sequence ID" value="MDQ0515140.1"/>
    <property type="molecule type" value="Genomic_DNA"/>
</dbReference>
<feature type="transmembrane region" description="Helical" evidence="1">
    <location>
        <begin position="6"/>
        <end position="28"/>
    </location>
</feature>
<reference evidence="2 3" key="1">
    <citation type="submission" date="2023-07" db="EMBL/GenBank/DDBJ databases">
        <title>Genomic Encyclopedia of Type Strains, Phase IV (KMG-IV): sequencing the most valuable type-strain genomes for metagenomic binning, comparative biology and taxonomic classification.</title>
        <authorList>
            <person name="Goeker M."/>
        </authorList>
    </citation>
    <scope>NUCLEOTIDE SEQUENCE [LARGE SCALE GENOMIC DNA]</scope>
    <source>
        <strain evidence="2 3">B1-1</strain>
    </source>
</reference>
<proteinExistence type="predicted"/>
<evidence type="ECO:0000313" key="2">
    <source>
        <dbReference type="EMBL" id="MDQ0515140.1"/>
    </source>
</evidence>
<feature type="transmembrane region" description="Helical" evidence="1">
    <location>
        <begin position="139"/>
        <end position="158"/>
    </location>
</feature>
<dbReference type="Proteomes" id="UP001223743">
    <property type="component" value="Unassembled WGS sequence"/>
</dbReference>
<organism evidence="2 3">
    <name type="scientific">Kaistia geumhonensis</name>
    <dbReference type="NCBI Taxonomy" id="410839"/>
    <lineage>
        <taxon>Bacteria</taxon>
        <taxon>Pseudomonadati</taxon>
        <taxon>Pseudomonadota</taxon>
        <taxon>Alphaproteobacteria</taxon>
        <taxon>Hyphomicrobiales</taxon>
        <taxon>Kaistiaceae</taxon>
        <taxon>Kaistia</taxon>
    </lineage>
</organism>
<evidence type="ECO:0000313" key="3">
    <source>
        <dbReference type="Proteomes" id="UP001223743"/>
    </source>
</evidence>
<gene>
    <name evidence="2" type="ORF">QO015_000753</name>
</gene>
<feature type="transmembrane region" description="Helical" evidence="1">
    <location>
        <begin position="40"/>
        <end position="60"/>
    </location>
</feature>
<feature type="transmembrane region" description="Helical" evidence="1">
    <location>
        <begin position="72"/>
        <end position="93"/>
    </location>
</feature>
<dbReference type="RefSeq" id="WP_266281363.1">
    <property type="nucleotide sequence ID" value="NZ_JAPKNF010000001.1"/>
</dbReference>
<accession>A0ABU0M2F0</accession>
<feature type="transmembrane region" description="Helical" evidence="1">
    <location>
        <begin position="165"/>
        <end position="185"/>
    </location>
</feature>
<protein>
    <submittedName>
        <fullName evidence="2">Membrane protein</fullName>
    </submittedName>
</protein>
<keyword evidence="1" id="KW-0472">Membrane</keyword>